<keyword evidence="11" id="KW-0460">Magnesium</keyword>
<evidence type="ECO:0000256" key="8">
    <source>
        <dbReference type="ARBA" id="ARBA00048312"/>
    </source>
</evidence>
<dbReference type="CDD" id="cd07852">
    <property type="entry name" value="STKc_MAPK15-like"/>
    <property type="match status" value="1"/>
</dbReference>
<dbReference type="PROSITE" id="PS00108">
    <property type="entry name" value="PROTEIN_KINASE_ST"/>
    <property type="match status" value="1"/>
</dbReference>
<evidence type="ECO:0000256" key="9">
    <source>
        <dbReference type="PROSITE-ProRule" id="PRU10141"/>
    </source>
</evidence>
<dbReference type="GO" id="GO:0106310">
    <property type="term" value="F:protein serine kinase activity"/>
    <property type="evidence" value="ECO:0007669"/>
    <property type="project" value="RHEA"/>
</dbReference>
<keyword evidence="3 11" id="KW-0808">Transferase</keyword>
<dbReference type="EC" id="2.7.11.24" evidence="1 11"/>
<comment type="catalytic activity">
    <reaction evidence="7 11">
        <text>L-threonyl-[protein] + ATP = O-phospho-L-threonyl-[protein] + ADP + H(+)</text>
        <dbReference type="Rhea" id="RHEA:46608"/>
        <dbReference type="Rhea" id="RHEA-COMP:11060"/>
        <dbReference type="Rhea" id="RHEA-COMP:11605"/>
        <dbReference type="ChEBI" id="CHEBI:15378"/>
        <dbReference type="ChEBI" id="CHEBI:30013"/>
        <dbReference type="ChEBI" id="CHEBI:30616"/>
        <dbReference type="ChEBI" id="CHEBI:61977"/>
        <dbReference type="ChEBI" id="CHEBI:456216"/>
        <dbReference type="EC" id="2.7.11.24"/>
    </reaction>
</comment>
<dbReference type="Gene3D" id="3.30.200.20">
    <property type="entry name" value="Phosphorylase Kinase, domain 1"/>
    <property type="match status" value="1"/>
</dbReference>
<dbReference type="InterPro" id="IPR000719">
    <property type="entry name" value="Prot_kinase_dom"/>
</dbReference>
<comment type="activity regulation">
    <text evidence="11">Activated by threonine and tyrosine phosphorylation.</text>
</comment>
<evidence type="ECO:0000256" key="5">
    <source>
        <dbReference type="ARBA" id="ARBA00022777"/>
    </source>
</evidence>
<dbReference type="InterPro" id="IPR050117">
    <property type="entry name" value="MAPK"/>
</dbReference>
<feature type="region of interest" description="Disordered" evidence="12">
    <location>
        <begin position="309"/>
        <end position="329"/>
    </location>
</feature>
<dbReference type="GO" id="GO:0005634">
    <property type="term" value="C:nucleus"/>
    <property type="evidence" value="ECO:0000314"/>
    <property type="project" value="CACAO"/>
</dbReference>
<evidence type="ECO:0000256" key="4">
    <source>
        <dbReference type="ARBA" id="ARBA00022741"/>
    </source>
</evidence>
<comment type="cofactor">
    <cofactor evidence="11">
        <name>Mg(2+)</name>
        <dbReference type="ChEBI" id="CHEBI:18420"/>
    </cofactor>
</comment>
<gene>
    <name evidence="14" type="primary">ERK2</name>
</gene>
<dbReference type="VEuPathDB" id="GiardiaDB:GL50803_0022850"/>
<dbReference type="InterPro" id="IPR008271">
    <property type="entry name" value="Ser/Thr_kinase_AS"/>
</dbReference>
<keyword evidence="5 11" id="KW-0418">Kinase</keyword>
<organism evidence="14">
    <name type="scientific">Giardia intestinalis</name>
    <name type="common">Giardia lamblia</name>
    <dbReference type="NCBI Taxonomy" id="5741"/>
    <lineage>
        <taxon>Eukaryota</taxon>
        <taxon>Metamonada</taxon>
        <taxon>Diplomonadida</taxon>
        <taxon>Hexamitidae</taxon>
        <taxon>Giardiinae</taxon>
        <taxon>Giardia</taxon>
    </lineage>
</organism>
<protein>
    <recommendedName>
        <fullName evidence="1 11">Mitogen-activated protein kinase</fullName>
        <ecNumber evidence="1 11">2.7.11.24</ecNumber>
    </recommendedName>
</protein>
<dbReference type="InterPro" id="IPR003527">
    <property type="entry name" value="MAP_kinase_CS"/>
</dbReference>
<dbReference type="AlphaFoldDB" id="Q8IS81"/>
<evidence type="ECO:0000313" key="14">
    <source>
        <dbReference type="EMBL" id="AAN73430.1"/>
    </source>
</evidence>
<dbReference type="EMBL" id="AY149275">
    <property type="protein sequence ID" value="AAN73430.1"/>
    <property type="molecule type" value="mRNA"/>
</dbReference>
<keyword evidence="4 9" id="KW-0547">Nucleotide-binding</keyword>
<comment type="similarity">
    <text evidence="11">Belongs to the protein kinase superfamily. Ser/Thr protein kinase family. MAP kinase subfamily.</text>
</comment>
<dbReference type="InterPro" id="IPR017441">
    <property type="entry name" value="Protein_kinase_ATP_BS"/>
</dbReference>
<evidence type="ECO:0000256" key="6">
    <source>
        <dbReference type="ARBA" id="ARBA00022840"/>
    </source>
</evidence>
<name>Q8IS81_GIAIN</name>
<dbReference type="VEuPathDB" id="GiardiaDB:GL50581_1382"/>
<dbReference type="PROSITE" id="PS01351">
    <property type="entry name" value="MAPK"/>
    <property type="match status" value="1"/>
</dbReference>
<dbReference type="InterPro" id="IPR011009">
    <property type="entry name" value="Kinase-like_dom_sf"/>
</dbReference>
<dbReference type="VEuPathDB" id="GiardiaDB:QR46_3126"/>
<dbReference type="GO" id="GO:0005929">
    <property type="term" value="C:cilium"/>
    <property type="evidence" value="ECO:0000314"/>
    <property type="project" value="CACAO"/>
</dbReference>
<feature type="domain" description="Protein kinase" evidence="13">
    <location>
        <begin position="15"/>
        <end position="306"/>
    </location>
</feature>
<dbReference type="VEuPathDB" id="GiardiaDB:DHA2_22850"/>
<dbReference type="FunFam" id="3.30.200.20:FF:000166">
    <property type="entry name" value="Mitogen-activated protein kinase"/>
    <property type="match status" value="1"/>
</dbReference>
<accession>Q8IS81</accession>
<keyword evidence="6 9" id="KW-0067">ATP-binding</keyword>
<evidence type="ECO:0000256" key="2">
    <source>
        <dbReference type="ARBA" id="ARBA00022527"/>
    </source>
</evidence>
<dbReference type="SMART" id="SM00220">
    <property type="entry name" value="S_TKc"/>
    <property type="match status" value="1"/>
</dbReference>
<dbReference type="PROSITE" id="PS50011">
    <property type="entry name" value="PROTEIN_KINASE_DOM"/>
    <property type="match status" value="1"/>
</dbReference>
<evidence type="ECO:0000256" key="7">
    <source>
        <dbReference type="ARBA" id="ARBA00047592"/>
    </source>
</evidence>
<evidence type="ECO:0000259" key="13">
    <source>
        <dbReference type="PROSITE" id="PS50011"/>
    </source>
</evidence>
<dbReference type="GO" id="GO:0005524">
    <property type="term" value="F:ATP binding"/>
    <property type="evidence" value="ECO:0007669"/>
    <property type="project" value="UniProtKB-UniRule"/>
</dbReference>
<sequence length="361" mass="41276">MSDDESIDRHVLRKYEIIHRVGKGAYGVVWKAVNRKTNETVALKKIFQAFQNDTDAQRTFREIMFLQELDHDNIIRLFNVLKAENDKDIYLVFEFLDSDLHQVIKSNILEDIHKRYIIYQCVKALKYLHSAEILHRDLKPSNLLLNSECHMKMADFGLARSIAALSEPSSATNPILTDYVATRWYRSPEILLGCTRYTKGVDMWAIGCILGEMLGGSPMFPGSSTMNQLDKIMGGHWERPTPEDIEATESPFASMMLDSLQPKTGKALSEIYPNAPADALDLLKKLLQFNPNKRLTAEQALEHPYLSKFHDPATEPSAPGPIKISIDDDDKRSVSEYRDLLYSEILRKKKEIRSKSLKEDE</sequence>
<evidence type="ECO:0000256" key="10">
    <source>
        <dbReference type="RuleBase" id="RU000304"/>
    </source>
</evidence>
<evidence type="ECO:0000256" key="11">
    <source>
        <dbReference type="RuleBase" id="RU361165"/>
    </source>
</evidence>
<dbReference type="FunFam" id="1.10.510.10:FF:000238">
    <property type="entry name" value="Mitogen-activated protein kinase"/>
    <property type="match status" value="1"/>
</dbReference>
<comment type="catalytic activity">
    <reaction evidence="8">
        <text>L-seryl-[protein] + ATP = O-phospho-L-seryl-[protein] + ADP + H(+)</text>
        <dbReference type="Rhea" id="RHEA:17989"/>
        <dbReference type="Rhea" id="RHEA-COMP:9863"/>
        <dbReference type="Rhea" id="RHEA-COMP:11604"/>
        <dbReference type="ChEBI" id="CHEBI:15378"/>
        <dbReference type="ChEBI" id="CHEBI:29999"/>
        <dbReference type="ChEBI" id="CHEBI:30616"/>
        <dbReference type="ChEBI" id="CHEBI:83421"/>
        <dbReference type="ChEBI" id="CHEBI:456216"/>
        <dbReference type="EC" id="2.7.11.24"/>
    </reaction>
</comment>
<dbReference type="Gene3D" id="1.10.510.10">
    <property type="entry name" value="Transferase(Phosphotransferase) domain 1"/>
    <property type="match status" value="1"/>
</dbReference>
<dbReference type="Pfam" id="PF00069">
    <property type="entry name" value="Pkinase"/>
    <property type="match status" value="1"/>
</dbReference>
<proteinExistence type="evidence at transcript level"/>
<keyword evidence="2 10" id="KW-0723">Serine/threonine-protein kinase</keyword>
<dbReference type="PANTHER" id="PTHR24055">
    <property type="entry name" value="MITOGEN-ACTIVATED PROTEIN KINASE"/>
    <property type="match status" value="1"/>
</dbReference>
<dbReference type="PROSITE" id="PS00107">
    <property type="entry name" value="PROTEIN_KINASE_ATP"/>
    <property type="match status" value="1"/>
</dbReference>
<evidence type="ECO:0000256" key="3">
    <source>
        <dbReference type="ARBA" id="ARBA00022679"/>
    </source>
</evidence>
<dbReference type="SUPFAM" id="SSF56112">
    <property type="entry name" value="Protein kinase-like (PK-like)"/>
    <property type="match status" value="1"/>
</dbReference>
<dbReference type="GO" id="GO:0004707">
    <property type="term" value="F:MAP kinase activity"/>
    <property type="evidence" value="ECO:0007669"/>
    <property type="project" value="UniProtKB-EC"/>
</dbReference>
<evidence type="ECO:0000256" key="12">
    <source>
        <dbReference type="SAM" id="MobiDB-lite"/>
    </source>
</evidence>
<evidence type="ECO:0000256" key="1">
    <source>
        <dbReference type="ARBA" id="ARBA00012411"/>
    </source>
</evidence>
<reference evidence="14" key="1">
    <citation type="journal article" date="2003" name="J. Biol. Chem.">
        <title>Potential involvement of extracellular signal-regulated kinase 1 and 2 in encystation of a primitive eukaryote, Giardia lamblia. Stage-specific activation and intracellular localization.</title>
        <authorList>
            <person name="Ellis J.G. 4th"/>
            <person name="Davila M."/>
            <person name="Chakrabarti R."/>
        </authorList>
    </citation>
    <scope>NUCLEOTIDE SEQUENCE</scope>
    <source>
        <strain evidence="14">WB</strain>
    </source>
</reference>
<feature type="binding site" evidence="9">
    <location>
        <position position="44"/>
    </location>
    <ligand>
        <name>ATP</name>
        <dbReference type="ChEBI" id="CHEBI:30616"/>
    </ligand>
</feature>